<proteinExistence type="predicted"/>
<dbReference type="Proteomes" id="UP000029381">
    <property type="component" value="Unassembled WGS sequence"/>
</dbReference>
<organism evidence="2 3">
    <name type="scientific">Tetragenococcus muriaticus 3MR10-3</name>
    <dbReference type="NCBI Taxonomy" id="1302648"/>
    <lineage>
        <taxon>Bacteria</taxon>
        <taxon>Bacillati</taxon>
        <taxon>Bacillota</taxon>
        <taxon>Bacilli</taxon>
        <taxon>Lactobacillales</taxon>
        <taxon>Enterococcaceae</taxon>
        <taxon>Tetragenococcus</taxon>
    </lineage>
</organism>
<comment type="caution">
    <text evidence="2">The sequence shown here is derived from an EMBL/GenBank/DDBJ whole genome shotgun (WGS) entry which is preliminary data.</text>
</comment>
<evidence type="ECO:0000313" key="2">
    <source>
        <dbReference type="EMBL" id="KFN91674.1"/>
    </source>
</evidence>
<evidence type="ECO:0000313" key="3">
    <source>
        <dbReference type="Proteomes" id="UP000029381"/>
    </source>
</evidence>
<dbReference type="PATRIC" id="fig|1302648.3.peg.881"/>
<keyword evidence="1" id="KW-1133">Transmembrane helix</keyword>
<dbReference type="AlphaFoldDB" id="A0A091C415"/>
<accession>A0A091C415</accession>
<evidence type="ECO:0000256" key="1">
    <source>
        <dbReference type="SAM" id="Phobius"/>
    </source>
</evidence>
<reference evidence="2 3" key="1">
    <citation type="submission" date="2014-08" db="EMBL/GenBank/DDBJ databases">
        <title>Genome sequence of Tetragenococcus muriaticus.</title>
        <authorList>
            <person name="Chuea-nongthon C."/>
            <person name="Rodtong S."/>
            <person name="Yongsawatdigul J."/>
            <person name="Steele J.L."/>
            <person name="Liu X.-y."/>
            <person name="Speers J."/>
            <person name="Glasner J.D."/>
            <person name="Neeno-Eckwall E.C."/>
        </authorList>
    </citation>
    <scope>NUCLEOTIDE SEQUENCE [LARGE SCALE GENOMIC DNA]</scope>
    <source>
        <strain evidence="2 3">3MR10-3</strain>
    </source>
</reference>
<name>A0A091C415_9ENTE</name>
<keyword evidence="1" id="KW-0812">Transmembrane</keyword>
<keyword evidence="1" id="KW-0472">Membrane</keyword>
<feature type="transmembrane region" description="Helical" evidence="1">
    <location>
        <begin position="6"/>
        <end position="26"/>
    </location>
</feature>
<dbReference type="RefSeq" id="WP_028791158.1">
    <property type="nucleotide sequence ID" value="NZ_JPVT01000081.1"/>
</dbReference>
<sequence>MRVFFVGLLGVLIGALVVTIAFNLRIRFDQRKDERRRLLEHKVKEIETLVLLNKKVVEILDKRVIMMEQYTSFNAFDDCYITVDDYIYLHSFAAQNSFYLPNYFLDEFFKRIATRKVVLSPEETVQIGGYTFKGARMLVEELSDELTEMIYEKKNEMKKLSDEPLTYFSKPL</sequence>
<keyword evidence="3" id="KW-1185">Reference proteome</keyword>
<gene>
    <name evidence="2" type="ORF">TMU3MR103_0908</name>
</gene>
<dbReference type="EMBL" id="JPVT01000081">
    <property type="protein sequence ID" value="KFN91674.1"/>
    <property type="molecule type" value="Genomic_DNA"/>
</dbReference>
<protein>
    <submittedName>
        <fullName evidence="2">Uncharacterized protein</fullName>
    </submittedName>
</protein>